<accession>A0ABP9F085</accession>
<organism evidence="2 3">
    <name type="scientific">Flaviramulus aquimarinus</name>
    <dbReference type="NCBI Taxonomy" id="1170456"/>
    <lineage>
        <taxon>Bacteria</taxon>
        <taxon>Pseudomonadati</taxon>
        <taxon>Bacteroidota</taxon>
        <taxon>Flavobacteriia</taxon>
        <taxon>Flavobacteriales</taxon>
        <taxon>Flavobacteriaceae</taxon>
        <taxon>Flaviramulus</taxon>
    </lineage>
</organism>
<evidence type="ECO:0000259" key="1">
    <source>
        <dbReference type="Pfam" id="PF20240"/>
    </source>
</evidence>
<gene>
    <name evidence="2" type="ORF">GCM10023311_07940</name>
</gene>
<dbReference type="EMBL" id="BAABJH010000001">
    <property type="protein sequence ID" value="GAA4886833.1"/>
    <property type="molecule type" value="Genomic_DNA"/>
</dbReference>
<protein>
    <submittedName>
        <fullName evidence="2">Helix-turn-helix domain-containing protein</fullName>
    </submittedName>
</protein>
<evidence type="ECO:0000313" key="3">
    <source>
        <dbReference type="Proteomes" id="UP001500433"/>
    </source>
</evidence>
<comment type="caution">
    <text evidence="2">The sequence shown here is derived from an EMBL/GenBank/DDBJ whole genome shotgun (WGS) entry which is preliminary data.</text>
</comment>
<evidence type="ECO:0000313" key="2">
    <source>
        <dbReference type="EMBL" id="GAA4886833.1"/>
    </source>
</evidence>
<dbReference type="InterPro" id="IPR046532">
    <property type="entry name" value="DUF6597"/>
</dbReference>
<dbReference type="Gene3D" id="1.10.10.60">
    <property type="entry name" value="Homeodomain-like"/>
    <property type="match status" value="1"/>
</dbReference>
<reference evidence="3" key="1">
    <citation type="journal article" date="2019" name="Int. J. Syst. Evol. Microbiol.">
        <title>The Global Catalogue of Microorganisms (GCM) 10K type strain sequencing project: providing services to taxonomists for standard genome sequencing and annotation.</title>
        <authorList>
            <consortium name="The Broad Institute Genomics Platform"/>
            <consortium name="The Broad Institute Genome Sequencing Center for Infectious Disease"/>
            <person name="Wu L."/>
            <person name="Ma J."/>
        </authorList>
    </citation>
    <scope>NUCLEOTIDE SEQUENCE [LARGE SCALE GENOMIC DNA]</scope>
    <source>
        <strain evidence="3">JCM 18274</strain>
    </source>
</reference>
<keyword evidence="3" id="KW-1185">Reference proteome</keyword>
<sequence length="269" mass="31885">MHLALNVVCLINWHKLKVQNMNYYQQAPNEVLKKYVRCFWWLDNDSSKNLNYTILPDGFFDIIVRFDNYKYQSTMLTGLYTKEVEVVIPPNHQLFGIQFKLPAVEYVFRESVAPLLNSEKKLTDAFWNLNSFDFSENAETIDRLSSIISQEINKEKNLDDRKLHLFRLLNQTKGNESVSYFTNKLFWSSRQINRYFKKMFGLSLKSYCNILRCSASFKDIKKGNLLSNQNYYDRSHFNKEIKKHTSHTPKSLSNNENDRFLQISIIPNK</sequence>
<feature type="domain" description="DUF6597" evidence="1">
    <location>
        <begin position="27"/>
        <end position="118"/>
    </location>
</feature>
<proteinExistence type="predicted"/>
<dbReference type="Proteomes" id="UP001500433">
    <property type="component" value="Unassembled WGS sequence"/>
</dbReference>
<dbReference type="Pfam" id="PF20240">
    <property type="entry name" value="DUF6597"/>
    <property type="match status" value="1"/>
</dbReference>
<name>A0ABP9F085_9FLAO</name>